<accession>A0A5Q0H8B0</accession>
<protein>
    <submittedName>
        <fullName evidence="2">DUF2269 domain-containing protein</fullName>
    </submittedName>
</protein>
<name>A0A5Q0H8B0_SACSY</name>
<feature type="transmembrane region" description="Helical" evidence="1">
    <location>
        <begin position="51"/>
        <end position="68"/>
    </location>
</feature>
<keyword evidence="1" id="KW-0812">Transmembrane</keyword>
<dbReference type="EMBL" id="CP034550">
    <property type="protein sequence ID" value="QFZ22441.1"/>
    <property type="molecule type" value="Genomic_DNA"/>
</dbReference>
<dbReference type="Proteomes" id="UP000325787">
    <property type="component" value="Chromosome"/>
</dbReference>
<sequence length="145" mass="15262">MKPPARKSWLLLHVISSVGWLGVTVANLVLALSAFTAPHLYQAMALLGDRVVLPLALTALVTGLVLSLGTKWGLVKHKWVLAKFVVTVVAVAATTFSLRGTLHDAAAGVQGAGVSALSASCVSLALYTFATVISVFKPWGRTRWA</sequence>
<proteinExistence type="predicted"/>
<keyword evidence="1" id="KW-0472">Membrane</keyword>
<gene>
    <name evidence="2" type="ORF">EKG83_37950</name>
</gene>
<feature type="transmembrane region" description="Helical" evidence="1">
    <location>
        <begin position="114"/>
        <end position="136"/>
    </location>
</feature>
<feature type="transmembrane region" description="Helical" evidence="1">
    <location>
        <begin position="80"/>
        <end position="102"/>
    </location>
</feature>
<evidence type="ECO:0000256" key="1">
    <source>
        <dbReference type="SAM" id="Phobius"/>
    </source>
</evidence>
<dbReference type="KEGG" id="ssyi:EKG83_37950"/>
<organism evidence="2 3">
    <name type="scientific">Saccharothrix syringae</name>
    <name type="common">Nocardiopsis syringae</name>
    <dbReference type="NCBI Taxonomy" id="103733"/>
    <lineage>
        <taxon>Bacteria</taxon>
        <taxon>Bacillati</taxon>
        <taxon>Actinomycetota</taxon>
        <taxon>Actinomycetes</taxon>
        <taxon>Pseudonocardiales</taxon>
        <taxon>Pseudonocardiaceae</taxon>
        <taxon>Saccharothrix</taxon>
    </lineage>
</organism>
<keyword evidence="1" id="KW-1133">Transmembrane helix</keyword>
<dbReference type="AlphaFoldDB" id="A0A5Q0H8B0"/>
<dbReference type="RefSeq" id="WP_033430597.1">
    <property type="nucleotide sequence ID" value="NZ_CP034550.1"/>
</dbReference>
<reference evidence="3" key="1">
    <citation type="journal article" date="2021" name="Curr. Microbiol.">
        <title>Complete genome of nocamycin-producing strain Saccharothrix syringae NRRL B-16468 reveals the biosynthetic potential for secondary metabolites.</title>
        <authorList>
            <person name="Mo X."/>
            <person name="Yang S."/>
        </authorList>
    </citation>
    <scope>NUCLEOTIDE SEQUENCE [LARGE SCALE GENOMIC DNA]</scope>
    <source>
        <strain evidence="3">ATCC 51364 / DSM 43886 / JCM 6844 / KCTC 9398 / NBRC 14523 / NRRL B-16468 / INA 2240</strain>
    </source>
</reference>
<evidence type="ECO:0000313" key="2">
    <source>
        <dbReference type="EMBL" id="QFZ22441.1"/>
    </source>
</evidence>
<dbReference type="OrthoDB" id="8082651at2"/>
<evidence type="ECO:0000313" key="3">
    <source>
        <dbReference type="Proteomes" id="UP000325787"/>
    </source>
</evidence>
<keyword evidence="3" id="KW-1185">Reference proteome</keyword>
<feature type="transmembrane region" description="Helical" evidence="1">
    <location>
        <begin position="9"/>
        <end position="31"/>
    </location>
</feature>